<keyword evidence="2" id="KW-1185">Reference proteome</keyword>
<dbReference type="EMBL" id="JARBHB010000003">
    <property type="protein sequence ID" value="KAJ8889734.1"/>
    <property type="molecule type" value="Genomic_DNA"/>
</dbReference>
<dbReference type="PANTHER" id="PTHR46481">
    <property type="entry name" value="ZINC FINGER BED DOMAIN-CONTAINING PROTEIN 4"/>
    <property type="match status" value="1"/>
</dbReference>
<organism evidence="1 2">
    <name type="scientific">Dryococelus australis</name>
    <dbReference type="NCBI Taxonomy" id="614101"/>
    <lineage>
        <taxon>Eukaryota</taxon>
        <taxon>Metazoa</taxon>
        <taxon>Ecdysozoa</taxon>
        <taxon>Arthropoda</taxon>
        <taxon>Hexapoda</taxon>
        <taxon>Insecta</taxon>
        <taxon>Pterygota</taxon>
        <taxon>Neoptera</taxon>
        <taxon>Polyneoptera</taxon>
        <taxon>Phasmatodea</taxon>
        <taxon>Verophasmatodea</taxon>
        <taxon>Anareolatae</taxon>
        <taxon>Phasmatidae</taxon>
        <taxon>Eurycanthinae</taxon>
        <taxon>Dryococelus</taxon>
    </lineage>
</organism>
<dbReference type="Gene3D" id="1.10.10.1070">
    <property type="entry name" value="Zinc finger, BED domain-containing"/>
    <property type="match status" value="1"/>
</dbReference>
<proteinExistence type="predicted"/>
<sequence length="293" mass="33310">MEEKGTPFMGRSNVWKFYDKVSDVHSNLWVQTKIGPWQHFKHMYAEYLKLQKQVNPIAPTSKKVQLTLSASFANQEKYDKDNPVAVDITNAIGKMMAMDLQPFSMVQDRGFKELIVPVEPKYSLPDRTTFSRHVAQELYQNLVDKICTKMSNDFEGGGNSIAFITDVWTSRSNGSYLSLTCHYINPSFVPAHYMLGNCMIVGEHSGEAIANALLNLSAKDYARNMKSAIAKTLWHSFTYLGHTLQLAINYAKKETPGVEVLCKKCCAIVEHKRCSQARRLHQIQKQIGNQYMN</sequence>
<protein>
    <submittedName>
        <fullName evidence="1">Uncharacterized protein</fullName>
    </submittedName>
</protein>
<accession>A0ABQ9I092</accession>
<gene>
    <name evidence="1" type="ORF">PR048_009235</name>
</gene>
<evidence type="ECO:0000313" key="2">
    <source>
        <dbReference type="Proteomes" id="UP001159363"/>
    </source>
</evidence>
<reference evidence="1 2" key="1">
    <citation type="submission" date="2023-02" db="EMBL/GenBank/DDBJ databases">
        <title>LHISI_Scaffold_Assembly.</title>
        <authorList>
            <person name="Stuart O.P."/>
            <person name="Cleave R."/>
            <person name="Magrath M.J.L."/>
            <person name="Mikheyev A.S."/>
        </authorList>
    </citation>
    <scope>NUCLEOTIDE SEQUENCE [LARGE SCALE GENOMIC DNA]</scope>
    <source>
        <strain evidence="1">Daus_M_001</strain>
        <tissue evidence="1">Leg muscle</tissue>
    </source>
</reference>
<dbReference type="PANTHER" id="PTHR46481:SF9">
    <property type="entry name" value="ZINC FINGER BED DOMAIN-CONTAINING PROTEIN 1-LIKE"/>
    <property type="match status" value="1"/>
</dbReference>
<dbReference type="InterPro" id="IPR012337">
    <property type="entry name" value="RNaseH-like_sf"/>
</dbReference>
<dbReference type="SUPFAM" id="SSF140996">
    <property type="entry name" value="Hermes dimerisation domain"/>
    <property type="match status" value="1"/>
</dbReference>
<dbReference type="Proteomes" id="UP001159363">
    <property type="component" value="Chromosome 3"/>
</dbReference>
<name>A0ABQ9I092_9NEOP</name>
<dbReference type="InterPro" id="IPR052035">
    <property type="entry name" value="ZnF_BED_domain_contain"/>
</dbReference>
<evidence type="ECO:0000313" key="1">
    <source>
        <dbReference type="EMBL" id="KAJ8889734.1"/>
    </source>
</evidence>
<dbReference type="SUPFAM" id="SSF53098">
    <property type="entry name" value="Ribonuclease H-like"/>
    <property type="match status" value="1"/>
</dbReference>
<comment type="caution">
    <text evidence="1">The sequence shown here is derived from an EMBL/GenBank/DDBJ whole genome shotgun (WGS) entry which is preliminary data.</text>
</comment>